<dbReference type="PANTHER" id="PTHR11910">
    <property type="entry name" value="ATP SYNTHASE DELTA CHAIN"/>
    <property type="match status" value="1"/>
</dbReference>
<dbReference type="RefSeq" id="WP_121444750.1">
    <property type="nucleotide sequence ID" value="NZ_RBIJ01000005.1"/>
</dbReference>
<protein>
    <recommendedName>
        <fullName evidence="7">ATP synthase subunit delta</fullName>
    </recommendedName>
    <alternativeName>
        <fullName evidence="7">ATP synthase F(1) sector subunit delta</fullName>
    </alternativeName>
    <alternativeName>
        <fullName evidence="7">F-type ATPase subunit delta</fullName>
        <shortName evidence="7">F-ATPase subunit delta</shortName>
    </alternativeName>
</protein>
<keyword evidence="4 7" id="KW-0406">Ion transport</keyword>
<dbReference type="Pfam" id="PF00213">
    <property type="entry name" value="OSCP"/>
    <property type="match status" value="1"/>
</dbReference>
<gene>
    <name evidence="7" type="primary">atpH</name>
    <name evidence="8" type="ORF">C7438_1502</name>
</gene>
<dbReference type="GO" id="GO:0005886">
    <property type="term" value="C:plasma membrane"/>
    <property type="evidence" value="ECO:0007669"/>
    <property type="project" value="UniProtKB-SubCell"/>
</dbReference>
<keyword evidence="3 7" id="KW-0375">Hydrogen ion transport</keyword>
<evidence type="ECO:0000256" key="2">
    <source>
        <dbReference type="ARBA" id="ARBA00022448"/>
    </source>
</evidence>
<organism evidence="8 9">
    <name type="scientific">Brockia lithotrophica</name>
    <dbReference type="NCBI Taxonomy" id="933949"/>
    <lineage>
        <taxon>Bacteria</taxon>
        <taxon>Bacillati</taxon>
        <taxon>Bacillota</taxon>
        <taxon>Bacilli</taxon>
        <taxon>Bacillales</taxon>
        <taxon>Bacillales Family X. Incertae Sedis</taxon>
        <taxon>Brockia</taxon>
    </lineage>
</organism>
<dbReference type="NCBIfam" id="TIGR01145">
    <property type="entry name" value="ATP_synt_delta"/>
    <property type="match status" value="1"/>
</dbReference>
<dbReference type="InterPro" id="IPR000711">
    <property type="entry name" value="ATPase_OSCP/dsu"/>
</dbReference>
<dbReference type="GO" id="GO:0046933">
    <property type="term" value="F:proton-transporting ATP synthase activity, rotational mechanism"/>
    <property type="evidence" value="ECO:0007669"/>
    <property type="project" value="UniProtKB-UniRule"/>
</dbReference>
<evidence type="ECO:0000256" key="5">
    <source>
        <dbReference type="ARBA" id="ARBA00023136"/>
    </source>
</evidence>
<dbReference type="AlphaFoldDB" id="A0A660KWD3"/>
<keyword evidence="7" id="KW-1003">Cell membrane</keyword>
<comment type="subcellular location">
    <subcellularLocation>
        <location evidence="7">Cell membrane</location>
        <topology evidence="7">Peripheral membrane protein</topology>
    </subcellularLocation>
    <subcellularLocation>
        <location evidence="1">Membrane</location>
    </subcellularLocation>
</comment>
<keyword evidence="2 7" id="KW-0813">Transport</keyword>
<keyword evidence="9" id="KW-1185">Reference proteome</keyword>
<dbReference type="EMBL" id="RBIJ01000005">
    <property type="protein sequence ID" value="RKQ83842.1"/>
    <property type="molecule type" value="Genomic_DNA"/>
</dbReference>
<dbReference type="Proteomes" id="UP000267019">
    <property type="component" value="Unassembled WGS sequence"/>
</dbReference>
<evidence type="ECO:0000256" key="4">
    <source>
        <dbReference type="ARBA" id="ARBA00023065"/>
    </source>
</evidence>
<evidence type="ECO:0000313" key="8">
    <source>
        <dbReference type="EMBL" id="RKQ83842.1"/>
    </source>
</evidence>
<reference evidence="8 9" key="1">
    <citation type="submission" date="2018-10" db="EMBL/GenBank/DDBJ databases">
        <title>Genomic Encyclopedia of Type Strains, Phase IV (KMG-IV): sequencing the most valuable type-strain genomes for metagenomic binning, comparative biology and taxonomic classification.</title>
        <authorList>
            <person name="Goeker M."/>
        </authorList>
    </citation>
    <scope>NUCLEOTIDE SEQUENCE [LARGE SCALE GENOMIC DNA]</scope>
    <source>
        <strain evidence="8 9">DSM 22653</strain>
    </source>
</reference>
<evidence type="ECO:0000313" key="9">
    <source>
        <dbReference type="Proteomes" id="UP000267019"/>
    </source>
</evidence>
<proteinExistence type="inferred from homology"/>
<dbReference type="OrthoDB" id="9802471at2"/>
<comment type="function">
    <text evidence="7">F(1)F(0) ATP synthase produces ATP from ADP in the presence of a proton or sodium gradient. F-type ATPases consist of two structural domains, F(1) containing the extramembraneous catalytic core and F(0) containing the membrane proton channel, linked together by a central stalk and a peripheral stalk. During catalysis, ATP synthesis in the catalytic domain of F(1) is coupled via a rotary mechanism of the central stalk subunits to proton translocation.</text>
</comment>
<sequence>MRSLERRRIARRYARALVDAAVAAGVFSEVLPVLEALVEAVRLDPHLRRVLAARSLPPSAKEAALAEALSGAPEVLQRFIRLLVREGRIELLPEVLDAVRAERDRREGVVRGVLELARPEDEEYVPQLQAQFAARLGNDLRLEVRHVPELIAGFRLRAGGVLFDGSAAGQLERVRRHLVFGEQTVNS</sequence>
<name>A0A660KWD3_9BACL</name>
<keyword evidence="5 7" id="KW-0472">Membrane</keyword>
<dbReference type="SUPFAM" id="SSF47928">
    <property type="entry name" value="N-terminal domain of the delta subunit of the F1F0-ATP synthase"/>
    <property type="match status" value="1"/>
</dbReference>
<evidence type="ECO:0000256" key="6">
    <source>
        <dbReference type="ARBA" id="ARBA00023310"/>
    </source>
</evidence>
<comment type="caution">
    <text evidence="8">The sequence shown here is derived from an EMBL/GenBank/DDBJ whole genome shotgun (WGS) entry which is preliminary data.</text>
</comment>
<dbReference type="HAMAP" id="MF_01416">
    <property type="entry name" value="ATP_synth_delta_bact"/>
    <property type="match status" value="1"/>
</dbReference>
<dbReference type="Gene3D" id="1.10.520.20">
    <property type="entry name" value="N-terminal domain of the delta subunit of the F1F0-ATP synthase"/>
    <property type="match status" value="1"/>
</dbReference>
<evidence type="ECO:0000256" key="3">
    <source>
        <dbReference type="ARBA" id="ARBA00022781"/>
    </source>
</evidence>
<keyword evidence="6 7" id="KW-0066">ATP synthesis</keyword>
<evidence type="ECO:0000256" key="1">
    <source>
        <dbReference type="ARBA" id="ARBA00004370"/>
    </source>
</evidence>
<comment type="function">
    <text evidence="7">This protein is part of the stalk that links CF(0) to CF(1). It either transmits conformational changes from CF(0) to CF(1) or is implicated in proton conduction.</text>
</comment>
<dbReference type="GO" id="GO:0045259">
    <property type="term" value="C:proton-transporting ATP synthase complex"/>
    <property type="evidence" value="ECO:0007669"/>
    <property type="project" value="UniProtKB-KW"/>
</dbReference>
<evidence type="ECO:0000256" key="7">
    <source>
        <dbReference type="HAMAP-Rule" id="MF_01416"/>
    </source>
</evidence>
<dbReference type="PRINTS" id="PR00125">
    <property type="entry name" value="ATPASEDELTA"/>
</dbReference>
<keyword evidence="7" id="KW-0139">CF(1)</keyword>
<accession>A0A660KWD3</accession>
<dbReference type="InterPro" id="IPR026015">
    <property type="entry name" value="ATP_synth_OSCP/delta_N_sf"/>
</dbReference>
<comment type="similarity">
    <text evidence="7">Belongs to the ATPase delta chain family.</text>
</comment>